<sequence>MLVAHQLHIDGRRHTLLPATSVEARKAQVLLIQADGQERRTALALALTGRMKPSTGTVSLGHDGSMVSLRRRSAIVDAPDVNAPENHLTVRSLTSEDLALVPFKFRDRTRPTEWLVKHGFRDILEKWVEELEPARLLHLQLELALANKDVDVVVVDSPDRHTADVSAWLPLLERTASGSLGLDPDAPADAPLRPLMVVGVVGRLPDDWDGCAAVAGNAHAHAVSDGVEPPAAVAAEPEPEPDEPAADSPAVETPAVETPASETAKHTTEEIQ</sequence>
<reference evidence="2 3" key="1">
    <citation type="submission" date="2018-01" db="EMBL/GenBank/DDBJ databases">
        <title>Arthrobacter sp. nov., from glaciers in China.</title>
        <authorList>
            <person name="Liu Q."/>
            <person name="Xin Y.-H."/>
        </authorList>
    </citation>
    <scope>NUCLEOTIDE SEQUENCE [LARGE SCALE GENOMIC DNA]</scope>
    <source>
        <strain evidence="2 3">HLT2-12-2</strain>
    </source>
</reference>
<evidence type="ECO:0000256" key="1">
    <source>
        <dbReference type="SAM" id="MobiDB-lite"/>
    </source>
</evidence>
<protein>
    <submittedName>
        <fullName evidence="2">ABC transporter ATP-binding protein</fullName>
    </submittedName>
</protein>
<dbReference type="AlphaFoldDB" id="A0A2S4A1L8"/>
<accession>A0A2S4A1L8</accession>
<dbReference type="RefSeq" id="WP_103464040.1">
    <property type="nucleotide sequence ID" value="NZ_PPXC01000001.1"/>
</dbReference>
<dbReference type="GO" id="GO:0005524">
    <property type="term" value="F:ATP binding"/>
    <property type="evidence" value="ECO:0007669"/>
    <property type="project" value="UniProtKB-KW"/>
</dbReference>
<feature type="compositionally biased region" description="Low complexity" evidence="1">
    <location>
        <begin position="223"/>
        <end position="236"/>
    </location>
</feature>
<gene>
    <name evidence="2" type="ORF">CVS27_01955</name>
</gene>
<evidence type="ECO:0000313" key="3">
    <source>
        <dbReference type="Proteomes" id="UP000237061"/>
    </source>
</evidence>
<keyword evidence="2" id="KW-0067">ATP-binding</keyword>
<dbReference type="Proteomes" id="UP000237061">
    <property type="component" value="Unassembled WGS sequence"/>
</dbReference>
<feature type="compositionally biased region" description="Basic and acidic residues" evidence="1">
    <location>
        <begin position="263"/>
        <end position="272"/>
    </location>
</feature>
<dbReference type="EMBL" id="PPXC01000001">
    <property type="protein sequence ID" value="POH75383.1"/>
    <property type="molecule type" value="Genomic_DNA"/>
</dbReference>
<name>A0A2S4A1L8_ARTGL</name>
<keyword evidence="2" id="KW-0547">Nucleotide-binding</keyword>
<feature type="region of interest" description="Disordered" evidence="1">
    <location>
        <begin position="223"/>
        <end position="272"/>
    </location>
</feature>
<proteinExistence type="predicted"/>
<comment type="caution">
    <text evidence="2">The sequence shown here is derived from an EMBL/GenBank/DDBJ whole genome shotgun (WGS) entry which is preliminary data.</text>
</comment>
<organism evidence="2 3">
    <name type="scientific">Arthrobacter glacialis</name>
    <dbReference type="NCBI Taxonomy" id="1664"/>
    <lineage>
        <taxon>Bacteria</taxon>
        <taxon>Bacillati</taxon>
        <taxon>Actinomycetota</taxon>
        <taxon>Actinomycetes</taxon>
        <taxon>Micrococcales</taxon>
        <taxon>Micrococcaceae</taxon>
        <taxon>Arthrobacter</taxon>
    </lineage>
</organism>
<evidence type="ECO:0000313" key="2">
    <source>
        <dbReference type="EMBL" id="POH75383.1"/>
    </source>
</evidence>
<keyword evidence="3" id="KW-1185">Reference proteome</keyword>